<dbReference type="GeneID" id="84581578"/>
<keyword evidence="3" id="KW-1185">Reference proteome</keyword>
<dbReference type="KEGG" id="clk:CGC53_01190"/>
<accession>A0A250FAR2</accession>
<gene>
    <name evidence="2" type="ORF">C8P65_12133</name>
    <name evidence="1" type="ORF">CGC53_01190</name>
</gene>
<evidence type="ECO:0000313" key="4">
    <source>
        <dbReference type="Proteomes" id="UP000243985"/>
    </source>
</evidence>
<protein>
    <submittedName>
        <fullName evidence="1">Aspartate kinase</fullName>
    </submittedName>
</protein>
<proteinExistence type="predicted"/>
<dbReference type="RefSeq" id="WP_009389746.1">
    <property type="nucleotide sequence ID" value="NZ_CAJPPO010000063.1"/>
</dbReference>
<dbReference type="EMBL" id="QBKG01000021">
    <property type="protein sequence ID" value="PTX01373.1"/>
    <property type="molecule type" value="Genomic_DNA"/>
</dbReference>
<keyword evidence="1" id="KW-0418">Kinase</keyword>
<evidence type="ECO:0000313" key="1">
    <source>
        <dbReference type="EMBL" id="ATA81066.1"/>
    </source>
</evidence>
<reference evidence="3" key="2">
    <citation type="submission" date="2017-06" db="EMBL/GenBank/DDBJ databases">
        <title>Capnocytophaga spp. assemblies.</title>
        <authorList>
            <person name="Gulvik C.A."/>
        </authorList>
    </citation>
    <scope>NUCLEOTIDE SEQUENCE [LARGE SCALE GENOMIC DNA]</scope>
    <source>
        <strain evidence="3">H6253</strain>
    </source>
</reference>
<reference evidence="2 4" key="3">
    <citation type="submission" date="2018-04" db="EMBL/GenBank/DDBJ databases">
        <title>Genomic Encyclopedia of Archaeal and Bacterial Type Strains, Phase II (KMG-II): from individual species to whole genera.</title>
        <authorList>
            <person name="Goeker M."/>
        </authorList>
    </citation>
    <scope>NUCLEOTIDE SEQUENCE [LARGE SCALE GENOMIC DNA]</scope>
    <source>
        <strain evidence="2 4">DSM 22902</strain>
    </source>
</reference>
<dbReference type="Proteomes" id="UP000217276">
    <property type="component" value="Chromosome"/>
</dbReference>
<dbReference type="GO" id="GO:0016301">
    <property type="term" value="F:kinase activity"/>
    <property type="evidence" value="ECO:0007669"/>
    <property type="project" value="UniProtKB-KW"/>
</dbReference>
<keyword evidence="1" id="KW-0808">Transferase</keyword>
<evidence type="ECO:0000313" key="3">
    <source>
        <dbReference type="Proteomes" id="UP000217276"/>
    </source>
</evidence>
<evidence type="ECO:0000313" key="2">
    <source>
        <dbReference type="EMBL" id="PTX01373.1"/>
    </source>
</evidence>
<sequence>MKTVAASVEHYIKTKPFLQTALSQGIINLTSLARIIRKEIQEENSNREVRNGAIVMALKRLSVDMEFRSTHRIVKVLKNIGDITVRSNLTDYTYLASQTLMNCQAELMSRMQDREIFYATTRGINETSLIISNTMEKLVEDIFRKERCLYKFPELGSISVKLPEENVSVPGIYYFIFQRLAWEGVTLNEVISTTNEFTIVMPEEHVNVAFRVIKDLKLL</sequence>
<dbReference type="AlphaFoldDB" id="A0A250FAR2"/>
<name>A0A250FAR2_9FLAO</name>
<reference evidence="1" key="1">
    <citation type="journal article" date="2017" name="Genome Announc.">
        <title>Twelve Complete Reference Genomes of Clinical Isolates in the Capnocytophaga Genus.</title>
        <authorList>
            <person name="Villarma A."/>
            <person name="Gulvik C.A."/>
            <person name="Rowe L.A."/>
            <person name="Sheth M."/>
            <person name="Juieng P."/>
            <person name="Nicholson A.C."/>
            <person name="Loparev V.N."/>
            <person name="McQuiston J.R."/>
        </authorList>
    </citation>
    <scope>NUCLEOTIDE SEQUENCE</scope>
    <source>
        <strain evidence="1">H6253</strain>
    </source>
</reference>
<dbReference type="EMBL" id="CP022384">
    <property type="protein sequence ID" value="ATA81066.1"/>
    <property type="molecule type" value="Genomic_DNA"/>
</dbReference>
<organism evidence="1 3">
    <name type="scientific">Capnocytophaga leadbetteri</name>
    <dbReference type="NCBI Taxonomy" id="327575"/>
    <lineage>
        <taxon>Bacteria</taxon>
        <taxon>Pseudomonadati</taxon>
        <taxon>Bacteroidota</taxon>
        <taxon>Flavobacteriia</taxon>
        <taxon>Flavobacteriales</taxon>
        <taxon>Flavobacteriaceae</taxon>
        <taxon>Capnocytophaga</taxon>
    </lineage>
</organism>
<dbReference type="Proteomes" id="UP000243985">
    <property type="component" value="Unassembled WGS sequence"/>
</dbReference>